<reference evidence="10" key="1">
    <citation type="submission" date="2021-06" db="EMBL/GenBank/DDBJ databases">
        <authorList>
            <person name="Kallberg Y."/>
            <person name="Tangrot J."/>
            <person name="Rosling A."/>
        </authorList>
    </citation>
    <scope>NUCLEOTIDE SEQUENCE</scope>
    <source>
        <strain evidence="10">AZ414A</strain>
    </source>
</reference>
<dbReference type="OrthoDB" id="10020333at2759"/>
<evidence type="ECO:0000256" key="3">
    <source>
        <dbReference type="ARBA" id="ARBA00022679"/>
    </source>
</evidence>
<dbReference type="PANTHER" id="PTHR44167">
    <property type="entry name" value="OVARIAN-SPECIFIC SERINE/THREONINE-PROTEIN KINASE LOK-RELATED"/>
    <property type="match status" value="1"/>
</dbReference>
<dbReference type="Gene3D" id="3.30.200.20">
    <property type="entry name" value="Phosphorylase Kinase, domain 1"/>
    <property type="match status" value="1"/>
</dbReference>
<evidence type="ECO:0000313" key="10">
    <source>
        <dbReference type="EMBL" id="CAG8448372.1"/>
    </source>
</evidence>
<dbReference type="EMBL" id="CAJVPK010000098">
    <property type="protein sequence ID" value="CAG8448372.1"/>
    <property type="molecule type" value="Genomic_DNA"/>
</dbReference>
<protein>
    <recommendedName>
        <fullName evidence="1">non-specific serine/threonine protein kinase</fullName>
        <ecNumber evidence="1">2.7.11.1</ecNumber>
    </recommendedName>
</protein>
<dbReference type="CDD" id="cd14019">
    <property type="entry name" value="STKc_Cdc7"/>
    <property type="match status" value="1"/>
</dbReference>
<evidence type="ECO:0000256" key="2">
    <source>
        <dbReference type="ARBA" id="ARBA00022527"/>
    </source>
</evidence>
<dbReference type="GO" id="GO:0004674">
    <property type="term" value="F:protein serine/threonine kinase activity"/>
    <property type="evidence" value="ECO:0007669"/>
    <property type="project" value="UniProtKB-KW"/>
</dbReference>
<dbReference type="GO" id="GO:0005524">
    <property type="term" value="F:ATP binding"/>
    <property type="evidence" value="ECO:0007669"/>
    <property type="project" value="UniProtKB-KW"/>
</dbReference>
<keyword evidence="8" id="KW-0472">Membrane</keyword>
<dbReference type="InterPro" id="IPR000719">
    <property type="entry name" value="Prot_kinase_dom"/>
</dbReference>
<dbReference type="Proteomes" id="UP000789706">
    <property type="component" value="Unassembled WGS sequence"/>
</dbReference>
<evidence type="ECO:0000256" key="1">
    <source>
        <dbReference type="ARBA" id="ARBA00012513"/>
    </source>
</evidence>
<gene>
    <name evidence="10" type="ORF">DEBURN_LOCUS1958</name>
</gene>
<feature type="domain" description="Protein kinase" evidence="9">
    <location>
        <begin position="23"/>
        <end position="438"/>
    </location>
</feature>
<dbReference type="PROSITE" id="PS00108">
    <property type="entry name" value="PROTEIN_KINASE_ST"/>
    <property type="match status" value="1"/>
</dbReference>
<dbReference type="SMART" id="SM00423">
    <property type="entry name" value="PSI"/>
    <property type="match status" value="1"/>
</dbReference>
<dbReference type="SMART" id="SM00220">
    <property type="entry name" value="S_TKc"/>
    <property type="match status" value="1"/>
</dbReference>
<evidence type="ECO:0000313" key="11">
    <source>
        <dbReference type="Proteomes" id="UP000789706"/>
    </source>
</evidence>
<evidence type="ECO:0000256" key="4">
    <source>
        <dbReference type="ARBA" id="ARBA00022741"/>
    </source>
</evidence>
<dbReference type="InterPro" id="IPR016201">
    <property type="entry name" value="PSI"/>
</dbReference>
<dbReference type="GO" id="GO:0005634">
    <property type="term" value="C:nucleus"/>
    <property type="evidence" value="ECO:0007669"/>
    <property type="project" value="TreeGrafter"/>
</dbReference>
<evidence type="ECO:0000256" key="5">
    <source>
        <dbReference type="ARBA" id="ARBA00022777"/>
    </source>
</evidence>
<name>A0A9N8V9X9_9GLOM</name>
<keyword evidence="6" id="KW-0067">ATP-binding</keyword>
<dbReference type="PANTHER" id="PTHR44167:SF23">
    <property type="entry name" value="CDC7 KINASE, ISOFORM A-RELATED"/>
    <property type="match status" value="1"/>
</dbReference>
<keyword evidence="8" id="KW-0812">Transmembrane</keyword>
<comment type="caution">
    <text evidence="10">The sequence shown here is derived from an EMBL/GenBank/DDBJ whole genome shotgun (WGS) entry which is preliminary data.</text>
</comment>
<accession>A0A9N8V9X9</accession>
<sequence length="677" mass="76771">MDTSNGNDISQLLENFPDMKEKYKVIEKVGSGSYGSVYKAENLKYKNIRTRSQQRRKNEEADSYYKYIAIKKIVAICGVDLIKNEISVLKAIKGQENIIYLLSAFRCKDEIIIITPHYEFDVFKEFFTTVTMDDIKEYFRSLFNALKIIHSLKIIHRDVKPGNFLYNIKEKKGTLVDFGLSEQVKSQLNSTPLNPLSNSRFNIIKPTEPLSTLISKVPPTSALANTVKKMMNAMQNENDPPANTTNKKRKVNAISPVQCENRGESSSRNIMPTKRARTSRYVDVIPKESERKPSFNGHRGGTRGFRAPEVLMRAENQTSAIDIWAAGVILLTILAGRYPFFNVVDDTEDLMEVAILIGKEKMKKVADSFGLEFRTNIPYITDTGIPFDKLIYKLRRELFSSKDQSADIHNAINLLKKCLEPIASKRITAEEALKHPFLTVFIVLTLFNVHSVLSLSNALLTVQHSDPSIVNCANFTTCGECTSHLQCGFCVTTNQCVQGGWKGPFKDPSICPSWEYQYAQCFVSTKQALISLASALFGVIFISFLLCLCCCLCQCCRLRNNDEERVALLGDSLATHHFRRASYYNYNRNRPFERRGRTISTGTANSLMQYGRNWRASDDYMYGYGGPTTQSMLWVNDNSGVPTDYSIGSNNSTGEWRRWEKKREELLAKYAKSNNEA</sequence>
<evidence type="ECO:0000256" key="6">
    <source>
        <dbReference type="ARBA" id="ARBA00022840"/>
    </source>
</evidence>
<dbReference type="AlphaFoldDB" id="A0A9N8V9X9"/>
<dbReference type="Pfam" id="PF00069">
    <property type="entry name" value="Pkinase"/>
    <property type="match status" value="2"/>
</dbReference>
<dbReference type="SUPFAM" id="SSF56112">
    <property type="entry name" value="Protein kinase-like (PK-like)"/>
    <property type="match status" value="1"/>
</dbReference>
<keyword evidence="4" id="KW-0547">Nucleotide-binding</keyword>
<keyword evidence="2" id="KW-0723">Serine/threonine-protein kinase</keyword>
<evidence type="ECO:0000256" key="7">
    <source>
        <dbReference type="ARBA" id="ARBA00023180"/>
    </source>
</evidence>
<dbReference type="Gene3D" id="1.10.510.10">
    <property type="entry name" value="Transferase(Phosphotransferase) domain 1"/>
    <property type="match status" value="1"/>
</dbReference>
<dbReference type="GO" id="GO:0044773">
    <property type="term" value="P:mitotic DNA damage checkpoint signaling"/>
    <property type="evidence" value="ECO:0007669"/>
    <property type="project" value="TreeGrafter"/>
</dbReference>
<dbReference type="InterPro" id="IPR008271">
    <property type="entry name" value="Ser/Thr_kinase_AS"/>
</dbReference>
<dbReference type="EC" id="2.7.11.1" evidence="1"/>
<evidence type="ECO:0000259" key="9">
    <source>
        <dbReference type="PROSITE" id="PS50011"/>
    </source>
</evidence>
<evidence type="ECO:0000256" key="8">
    <source>
        <dbReference type="SAM" id="Phobius"/>
    </source>
</evidence>
<dbReference type="InterPro" id="IPR011009">
    <property type="entry name" value="Kinase-like_dom_sf"/>
</dbReference>
<dbReference type="PROSITE" id="PS50011">
    <property type="entry name" value="PROTEIN_KINASE_DOM"/>
    <property type="match status" value="1"/>
</dbReference>
<feature type="transmembrane region" description="Helical" evidence="8">
    <location>
        <begin position="528"/>
        <end position="553"/>
    </location>
</feature>
<keyword evidence="11" id="KW-1185">Reference proteome</keyword>
<keyword evidence="3" id="KW-0808">Transferase</keyword>
<organism evidence="10 11">
    <name type="scientific">Diversispora eburnea</name>
    <dbReference type="NCBI Taxonomy" id="1213867"/>
    <lineage>
        <taxon>Eukaryota</taxon>
        <taxon>Fungi</taxon>
        <taxon>Fungi incertae sedis</taxon>
        <taxon>Mucoromycota</taxon>
        <taxon>Glomeromycotina</taxon>
        <taxon>Glomeromycetes</taxon>
        <taxon>Diversisporales</taxon>
        <taxon>Diversisporaceae</taxon>
        <taxon>Diversispora</taxon>
    </lineage>
</organism>
<keyword evidence="5" id="KW-0418">Kinase</keyword>
<proteinExistence type="predicted"/>
<keyword evidence="7" id="KW-0325">Glycoprotein</keyword>
<keyword evidence="8" id="KW-1133">Transmembrane helix</keyword>